<feature type="compositionally biased region" description="Basic residues" evidence="1">
    <location>
        <begin position="389"/>
        <end position="409"/>
    </location>
</feature>
<evidence type="ECO:0000256" key="1">
    <source>
        <dbReference type="SAM" id="MobiDB-lite"/>
    </source>
</evidence>
<protein>
    <submittedName>
        <fullName evidence="2">Uncharacterized protein</fullName>
    </submittedName>
</protein>
<reference evidence="2" key="3">
    <citation type="submission" date="2015-02" db="UniProtKB">
        <authorList>
            <consortium name="EnsemblProtists"/>
        </authorList>
    </citation>
    <scope>IDENTIFICATION</scope>
    <source>
        <strain evidence="2">DAOM BR144</strain>
    </source>
</reference>
<organism evidence="2 3">
    <name type="scientific">Globisporangium ultimum (strain ATCC 200006 / CBS 805.95 / DAOM BR144)</name>
    <name type="common">Pythium ultimum</name>
    <dbReference type="NCBI Taxonomy" id="431595"/>
    <lineage>
        <taxon>Eukaryota</taxon>
        <taxon>Sar</taxon>
        <taxon>Stramenopiles</taxon>
        <taxon>Oomycota</taxon>
        <taxon>Peronosporomycetes</taxon>
        <taxon>Pythiales</taxon>
        <taxon>Pythiaceae</taxon>
        <taxon>Globisporangium</taxon>
    </lineage>
</organism>
<proteinExistence type="predicted"/>
<reference evidence="3" key="2">
    <citation type="submission" date="2010-04" db="EMBL/GenBank/DDBJ databases">
        <authorList>
            <person name="Buell R."/>
            <person name="Hamilton J."/>
            <person name="Hostetler J."/>
        </authorList>
    </citation>
    <scope>NUCLEOTIDE SEQUENCE [LARGE SCALE GENOMIC DNA]</scope>
    <source>
        <strain evidence="3">DAOM:BR144</strain>
    </source>
</reference>
<feature type="compositionally biased region" description="Basic residues" evidence="1">
    <location>
        <begin position="496"/>
        <end position="505"/>
    </location>
</feature>
<keyword evidence="3" id="KW-1185">Reference proteome</keyword>
<dbReference type="Proteomes" id="UP000019132">
    <property type="component" value="Unassembled WGS sequence"/>
</dbReference>
<sequence>MDLRAAAAKFAHAQVTIALATRMDVYAVAERAVNDQIRIALAISAPIERKPPPQHTEESAEVLPLLQGQEASFEEPSIAPKQLLPVLEWMEVVETFASEVLSVALERVVDSYASSVLEIAPANDSAQQVEAEQIDEVVSVPPLAPSNKVVSRRQLIYQVAQATNAVILSVVMQHVVASREAASEIAASDSVIDDYKDDKQVPTDDAHSDAPEAVEAVKALPLRELDLAQKREADRDEPLRDLEPLGYVEKKSLGPAVGDRPLLCSRIAQSFVHDLLTAAAATVTQVATEVPPLSIERSILPTAVTMHESMHSVRGGRQNKSPNVHKRHLIRKDTAAPAIMRAPSPPAALRPMLSPSLPTLFPSPPKAAAPLDESGIVPVVSEPLGPTKVHIKRKKDEHRTTHHSPHSQHQKPPPVATEFSEGGEAGDKARNPEENNTPSKANFTKSPREESSAFHISIQTDSVASSAASPPMSSARQAQKIYRPRRNLIDAPTLRPKPHKHPRRHPHHIENAAIRYMRENAKGKRTKWSWCYCPRPKA</sequence>
<dbReference type="VEuPathDB" id="FungiDB:PYU1_G003689"/>
<evidence type="ECO:0000313" key="3">
    <source>
        <dbReference type="Proteomes" id="UP000019132"/>
    </source>
</evidence>
<name>K3WFF8_GLOUD</name>
<dbReference type="HOGENOM" id="CLU_506724_0_0_1"/>
<dbReference type="AlphaFoldDB" id="K3WFF8"/>
<feature type="compositionally biased region" description="Low complexity" evidence="1">
    <location>
        <begin position="462"/>
        <end position="475"/>
    </location>
</feature>
<reference evidence="3" key="1">
    <citation type="journal article" date="2010" name="Genome Biol.">
        <title>Genome sequence of the necrotrophic plant pathogen Pythium ultimum reveals original pathogenicity mechanisms and effector repertoire.</title>
        <authorList>
            <person name="Levesque C.A."/>
            <person name="Brouwer H."/>
            <person name="Cano L."/>
            <person name="Hamilton J.P."/>
            <person name="Holt C."/>
            <person name="Huitema E."/>
            <person name="Raffaele S."/>
            <person name="Robideau G.P."/>
            <person name="Thines M."/>
            <person name="Win J."/>
            <person name="Zerillo M.M."/>
            <person name="Beakes G.W."/>
            <person name="Boore J.L."/>
            <person name="Busam D."/>
            <person name="Dumas B."/>
            <person name="Ferriera S."/>
            <person name="Fuerstenberg S.I."/>
            <person name="Gachon C.M."/>
            <person name="Gaulin E."/>
            <person name="Govers F."/>
            <person name="Grenville-Briggs L."/>
            <person name="Horner N."/>
            <person name="Hostetler J."/>
            <person name="Jiang R.H."/>
            <person name="Johnson J."/>
            <person name="Krajaejun T."/>
            <person name="Lin H."/>
            <person name="Meijer H.J."/>
            <person name="Moore B."/>
            <person name="Morris P."/>
            <person name="Phuntmart V."/>
            <person name="Puiu D."/>
            <person name="Shetty J."/>
            <person name="Stajich J.E."/>
            <person name="Tripathy S."/>
            <person name="Wawra S."/>
            <person name="van West P."/>
            <person name="Whitty B.R."/>
            <person name="Coutinho P.M."/>
            <person name="Henrissat B."/>
            <person name="Martin F."/>
            <person name="Thomas P.D."/>
            <person name="Tyler B.M."/>
            <person name="De Vries R.P."/>
            <person name="Kamoun S."/>
            <person name="Yandell M."/>
            <person name="Tisserat N."/>
            <person name="Buell C.R."/>
        </authorList>
    </citation>
    <scope>NUCLEOTIDE SEQUENCE</scope>
    <source>
        <strain evidence="3">DAOM:BR144</strain>
    </source>
</reference>
<evidence type="ECO:0000313" key="2">
    <source>
        <dbReference type="EnsemblProtists" id="PYU1_T003699"/>
    </source>
</evidence>
<feature type="compositionally biased region" description="Polar residues" evidence="1">
    <location>
        <begin position="434"/>
        <end position="445"/>
    </location>
</feature>
<dbReference type="InParanoid" id="K3WFF8"/>
<feature type="region of interest" description="Disordered" evidence="1">
    <location>
        <begin position="379"/>
        <end position="505"/>
    </location>
</feature>
<dbReference type="EMBL" id="GL376638">
    <property type="status" value="NOT_ANNOTATED_CDS"/>
    <property type="molecule type" value="Genomic_DNA"/>
</dbReference>
<accession>K3WFF8</accession>
<dbReference type="EnsemblProtists" id="PYU1_T003699">
    <property type="protein sequence ID" value="PYU1_T003699"/>
    <property type="gene ID" value="PYU1_G003689"/>
</dbReference>